<organism evidence="7 8">
    <name type="scientific">Oceanidesulfovibrio marinus</name>
    <dbReference type="NCBI Taxonomy" id="370038"/>
    <lineage>
        <taxon>Bacteria</taxon>
        <taxon>Pseudomonadati</taxon>
        <taxon>Thermodesulfobacteriota</taxon>
        <taxon>Desulfovibrionia</taxon>
        <taxon>Desulfovibrionales</taxon>
        <taxon>Desulfovibrionaceae</taxon>
        <taxon>Oceanidesulfovibrio</taxon>
    </lineage>
</organism>
<dbReference type="Pfam" id="PF00460">
    <property type="entry name" value="Flg_bb_rod"/>
    <property type="match status" value="1"/>
</dbReference>
<dbReference type="GO" id="GO:0009424">
    <property type="term" value="C:bacterial-type flagellum hook"/>
    <property type="evidence" value="ECO:0007669"/>
    <property type="project" value="TreeGrafter"/>
</dbReference>
<evidence type="ECO:0000313" key="8">
    <source>
        <dbReference type="Proteomes" id="UP000434052"/>
    </source>
</evidence>
<dbReference type="Proteomes" id="UP000503251">
    <property type="component" value="Chromosome"/>
</dbReference>
<dbReference type="InterPro" id="IPR001444">
    <property type="entry name" value="Flag_bb_rod_N"/>
</dbReference>
<evidence type="ECO:0000256" key="3">
    <source>
        <dbReference type="ARBA" id="ARBA00023143"/>
    </source>
</evidence>
<keyword evidence="3" id="KW-0975">Bacterial flagellum</keyword>
<comment type="subcellular location">
    <subcellularLocation>
        <location evidence="1">Bacterial flagellum basal body</location>
    </subcellularLocation>
</comment>
<dbReference type="EMBL" id="QMIF01000005">
    <property type="protein sequence ID" value="TVM34179.1"/>
    <property type="molecule type" value="Genomic_DNA"/>
</dbReference>
<dbReference type="PROSITE" id="PS00588">
    <property type="entry name" value="FLAGELLA_BB_ROD"/>
    <property type="match status" value="1"/>
</dbReference>
<dbReference type="GO" id="GO:0071978">
    <property type="term" value="P:bacterial-type flagellum-dependent swarming motility"/>
    <property type="evidence" value="ECO:0007669"/>
    <property type="project" value="TreeGrafter"/>
</dbReference>
<dbReference type="Proteomes" id="UP000434052">
    <property type="component" value="Unassembled WGS sequence"/>
</dbReference>
<dbReference type="GO" id="GO:0005829">
    <property type="term" value="C:cytosol"/>
    <property type="evidence" value="ECO:0007669"/>
    <property type="project" value="TreeGrafter"/>
</dbReference>
<accession>A0A6P1ZK70</accession>
<keyword evidence="7" id="KW-0282">Flagellum</keyword>
<feature type="domain" description="Flagellar basal-body/hook protein C-terminal" evidence="5">
    <location>
        <begin position="85"/>
        <end position="124"/>
    </location>
</feature>
<dbReference type="GO" id="GO:0009425">
    <property type="term" value="C:bacterial-type flagellum basal body"/>
    <property type="evidence" value="ECO:0007669"/>
    <property type="project" value="UniProtKB-SubCell"/>
</dbReference>
<dbReference type="EMBL" id="CP039543">
    <property type="protein sequence ID" value="QJT10589.1"/>
    <property type="molecule type" value="Genomic_DNA"/>
</dbReference>
<keyword evidence="7" id="KW-0966">Cell projection</keyword>
<dbReference type="InterPro" id="IPR019776">
    <property type="entry name" value="Flagellar_basal_body_rod_CS"/>
</dbReference>
<evidence type="ECO:0000313" key="9">
    <source>
        <dbReference type="Proteomes" id="UP000503251"/>
    </source>
</evidence>
<evidence type="ECO:0000313" key="7">
    <source>
        <dbReference type="EMBL" id="TVM34179.1"/>
    </source>
</evidence>
<dbReference type="Pfam" id="PF06429">
    <property type="entry name" value="Flg_bbr_C"/>
    <property type="match status" value="1"/>
</dbReference>
<keyword evidence="9" id="KW-1185">Reference proteome</keyword>
<proteinExistence type="inferred from homology"/>
<evidence type="ECO:0000256" key="1">
    <source>
        <dbReference type="ARBA" id="ARBA00004117"/>
    </source>
</evidence>
<evidence type="ECO:0000259" key="5">
    <source>
        <dbReference type="Pfam" id="PF06429"/>
    </source>
</evidence>
<reference evidence="6 9" key="2">
    <citation type="submission" date="2019-04" db="EMBL/GenBank/DDBJ databases">
        <title>Isolation and culture of sulfate reducing bacteria from the cold seep of the South China Sea.</title>
        <authorList>
            <person name="Sun C."/>
            <person name="Liu R."/>
        </authorList>
    </citation>
    <scope>NUCLEOTIDE SEQUENCE [LARGE SCALE GENOMIC DNA]</scope>
    <source>
        <strain evidence="6 9">CS1</strain>
    </source>
</reference>
<evidence type="ECO:0000256" key="2">
    <source>
        <dbReference type="ARBA" id="ARBA00009677"/>
    </source>
</evidence>
<feature type="domain" description="Flagellar basal body rod protein N-terminal" evidence="4">
    <location>
        <begin position="4"/>
        <end position="34"/>
    </location>
</feature>
<dbReference type="PANTHER" id="PTHR30435:SF1">
    <property type="entry name" value="FLAGELLAR HOOK PROTEIN FLGE"/>
    <property type="match status" value="1"/>
</dbReference>
<evidence type="ECO:0000313" key="6">
    <source>
        <dbReference type="EMBL" id="QJT10589.1"/>
    </source>
</evidence>
<keyword evidence="7" id="KW-0969">Cilium</keyword>
<dbReference type="PANTHER" id="PTHR30435">
    <property type="entry name" value="FLAGELLAR PROTEIN"/>
    <property type="match status" value="1"/>
</dbReference>
<dbReference type="InterPro" id="IPR010930">
    <property type="entry name" value="Flg_bb/hook_C_dom"/>
</dbReference>
<comment type="similarity">
    <text evidence="2">Belongs to the flagella basal body rod proteins family.</text>
</comment>
<gene>
    <name evidence="7" type="ORF">DQK91_09815</name>
    <name evidence="6" type="ORF">E8L03_17425</name>
</gene>
<protein>
    <submittedName>
        <fullName evidence="7">Flagellar biosynthesis protein FlgG</fullName>
    </submittedName>
</protein>
<evidence type="ECO:0000259" key="4">
    <source>
        <dbReference type="Pfam" id="PF00460"/>
    </source>
</evidence>
<dbReference type="AlphaFoldDB" id="A0A6P1ZK70"/>
<name>A0A6P1ZK70_9BACT</name>
<dbReference type="RefSeq" id="WP_144305177.1">
    <property type="nucleotide sequence ID" value="NZ_CP039543.1"/>
</dbReference>
<reference evidence="7 8" key="1">
    <citation type="submission" date="2018-06" db="EMBL/GenBank/DDBJ databases">
        <title>Complete genome of Desulfovibrio marinus P48SEP.</title>
        <authorList>
            <person name="Crispim J.S."/>
            <person name="Vidigal P.M.P."/>
            <person name="Silva L.C.F."/>
            <person name="Araujo L.C."/>
            <person name="Laguardia C.N."/>
            <person name="Dias R.S."/>
            <person name="Sousa M.P."/>
            <person name="Paula S.O."/>
            <person name="Silva C."/>
        </authorList>
    </citation>
    <scope>NUCLEOTIDE SEQUENCE [LARGE SCALE GENOMIC DNA]</scope>
    <source>
        <strain evidence="7 8">P48SEP</strain>
    </source>
</reference>
<sequence length="128" mass="13724">MSTIDTSISALNAFSTRAQVTANNIANVNTDGFKASRADLETGYGGQGVQVSSITQDTSTGPMVQSLLPVEDPATGRIEAEYQWVEGSNTDLSREMVNLMTTERAYAANAATIRTWDEMIGTVLDELV</sequence>
<dbReference type="OrthoDB" id="7357187at2"/>